<name>A0A6A5RZR5_9PLEO</name>
<evidence type="ECO:0000313" key="3">
    <source>
        <dbReference type="Proteomes" id="UP000800082"/>
    </source>
</evidence>
<feature type="region of interest" description="Disordered" evidence="1">
    <location>
        <begin position="61"/>
        <end position="80"/>
    </location>
</feature>
<feature type="compositionally biased region" description="Polar residues" evidence="1">
    <location>
        <begin position="91"/>
        <end position="107"/>
    </location>
</feature>
<dbReference type="AlphaFoldDB" id="A0A6A5RZR5"/>
<dbReference type="GeneID" id="54345364"/>
<organism evidence="2 3">
    <name type="scientific">Didymella exigua CBS 183.55</name>
    <dbReference type="NCBI Taxonomy" id="1150837"/>
    <lineage>
        <taxon>Eukaryota</taxon>
        <taxon>Fungi</taxon>
        <taxon>Dikarya</taxon>
        <taxon>Ascomycota</taxon>
        <taxon>Pezizomycotina</taxon>
        <taxon>Dothideomycetes</taxon>
        <taxon>Pleosporomycetidae</taxon>
        <taxon>Pleosporales</taxon>
        <taxon>Pleosporineae</taxon>
        <taxon>Didymellaceae</taxon>
        <taxon>Didymella</taxon>
    </lineage>
</organism>
<feature type="region of interest" description="Disordered" evidence="1">
    <location>
        <begin position="480"/>
        <end position="500"/>
    </location>
</feature>
<reference evidence="2" key="1">
    <citation type="journal article" date="2020" name="Stud. Mycol.">
        <title>101 Dothideomycetes genomes: a test case for predicting lifestyles and emergence of pathogens.</title>
        <authorList>
            <person name="Haridas S."/>
            <person name="Albert R."/>
            <person name="Binder M."/>
            <person name="Bloem J."/>
            <person name="Labutti K."/>
            <person name="Salamov A."/>
            <person name="Andreopoulos B."/>
            <person name="Baker S."/>
            <person name="Barry K."/>
            <person name="Bills G."/>
            <person name="Bluhm B."/>
            <person name="Cannon C."/>
            <person name="Castanera R."/>
            <person name="Culley D."/>
            <person name="Daum C."/>
            <person name="Ezra D."/>
            <person name="Gonzalez J."/>
            <person name="Henrissat B."/>
            <person name="Kuo A."/>
            <person name="Liang C."/>
            <person name="Lipzen A."/>
            <person name="Lutzoni F."/>
            <person name="Magnuson J."/>
            <person name="Mondo S."/>
            <person name="Nolan M."/>
            <person name="Ohm R."/>
            <person name="Pangilinan J."/>
            <person name="Park H.-J."/>
            <person name="Ramirez L."/>
            <person name="Alfaro M."/>
            <person name="Sun H."/>
            <person name="Tritt A."/>
            <person name="Yoshinaga Y."/>
            <person name="Zwiers L.-H."/>
            <person name="Turgeon B."/>
            <person name="Goodwin S."/>
            <person name="Spatafora J."/>
            <person name="Crous P."/>
            <person name="Grigoriev I."/>
        </authorList>
    </citation>
    <scope>NUCLEOTIDE SEQUENCE</scope>
    <source>
        <strain evidence="2">CBS 183.55</strain>
    </source>
</reference>
<feature type="region of interest" description="Disordered" evidence="1">
    <location>
        <begin position="149"/>
        <end position="168"/>
    </location>
</feature>
<feature type="compositionally biased region" description="Basic and acidic residues" evidence="1">
    <location>
        <begin position="61"/>
        <end position="74"/>
    </location>
</feature>
<dbReference type="RefSeq" id="XP_033453341.1">
    <property type="nucleotide sequence ID" value="XM_033587718.1"/>
</dbReference>
<dbReference type="Proteomes" id="UP000800082">
    <property type="component" value="Unassembled WGS sequence"/>
</dbReference>
<evidence type="ECO:0000256" key="1">
    <source>
        <dbReference type="SAM" id="MobiDB-lite"/>
    </source>
</evidence>
<dbReference type="OrthoDB" id="498204at2759"/>
<gene>
    <name evidence="2" type="ORF">M421DRAFT_1653</name>
</gene>
<feature type="compositionally biased region" description="Basic and acidic residues" evidence="1">
    <location>
        <begin position="580"/>
        <end position="591"/>
    </location>
</feature>
<dbReference type="EMBL" id="ML978958">
    <property type="protein sequence ID" value="KAF1933093.1"/>
    <property type="molecule type" value="Genomic_DNA"/>
</dbReference>
<evidence type="ECO:0000313" key="2">
    <source>
        <dbReference type="EMBL" id="KAF1933093.1"/>
    </source>
</evidence>
<feature type="region of interest" description="Disordered" evidence="1">
    <location>
        <begin position="514"/>
        <end position="547"/>
    </location>
</feature>
<keyword evidence="3" id="KW-1185">Reference proteome</keyword>
<sequence length="591" mass="64006">MAFQRLNIRAKKSFPGLYSFDNVESSPAKSMAMHIDSSPRSDLTQDLEECDLEEFGAKLERCKGKDSPGRESPSKRKKLFGSLRSLRSLANLHSSPTKTKQATTPRPESSVKYRDTCATSLPMSPSLALLNFEQSPPDKPMFDLTMHQRSGSGSSLEVHHSSPMTVPGSARQATPYNIFPPATDLPAGTVPVTPGPMQRAFNRDPANHVLWQNASPTPLERYAPSTPVLTPLPGTNLSVEDIDPELVPLPPSVNPSIVYLSHSNPGYFDIPVDENPQMDSTDVLNGLACLKLADAHDGTAGDYSKAFADAGVDAPVGRRGTAEEMRHQYGDAKVQDTVNTLVIPQGRLRTHGRQQGAREPQENVRGFPKHHQELPLRLKQEDGGLQDSVRQDSCISEDWETCSGARSAAMTSVHSLHNRDLNQPCMSSSSSIYAGDGKGNDVENDMTPKFAYIVWDSPDGPRRGLAPEKIWGRHSGLYDGSGYGEDSGPSTPREPEEGIQGELKASSAPLSVCGARFGKENSNGPSRGEDPFPGAVSESPLATHEQGNCESLESIYRAYAYPFGDRIPSSSNNSVGGDVQRLETKDGQISP</sequence>
<feature type="region of interest" description="Disordered" evidence="1">
    <location>
        <begin position="90"/>
        <end position="112"/>
    </location>
</feature>
<feature type="region of interest" description="Disordered" evidence="1">
    <location>
        <begin position="563"/>
        <end position="591"/>
    </location>
</feature>
<protein>
    <submittedName>
        <fullName evidence="2">Uncharacterized protein</fullName>
    </submittedName>
</protein>
<proteinExistence type="predicted"/>
<accession>A0A6A5RZR5</accession>